<comment type="pathway">
    <text evidence="1">Nucleotide-sugar biosynthesis; UDP-alpha-D-glucuronate biosynthesis; UDP-alpha-D-glucuronate from UDP-alpha-D-glucose: step 1/1.</text>
</comment>
<dbReference type="SMART" id="SM00984">
    <property type="entry name" value="UDPG_MGDP_dh_C"/>
    <property type="match status" value="1"/>
</dbReference>
<dbReference type="InterPro" id="IPR036220">
    <property type="entry name" value="UDP-Glc/GDP-Man_DH_C_sf"/>
</dbReference>
<evidence type="ECO:0000313" key="10">
    <source>
        <dbReference type="Proteomes" id="UP001589733"/>
    </source>
</evidence>
<dbReference type="RefSeq" id="WP_380011592.1">
    <property type="nucleotide sequence ID" value="NZ_JBHLYR010000045.1"/>
</dbReference>
<evidence type="ECO:0000256" key="6">
    <source>
        <dbReference type="ARBA" id="ARBA00047473"/>
    </source>
</evidence>
<proteinExistence type="inferred from homology"/>
<evidence type="ECO:0000256" key="7">
    <source>
        <dbReference type="PIRNR" id="PIRNR000124"/>
    </source>
</evidence>
<dbReference type="Proteomes" id="UP001589733">
    <property type="component" value="Unassembled WGS sequence"/>
</dbReference>
<evidence type="ECO:0000313" key="9">
    <source>
        <dbReference type="EMBL" id="MFB9993212.1"/>
    </source>
</evidence>
<evidence type="ECO:0000256" key="4">
    <source>
        <dbReference type="ARBA" id="ARBA00023002"/>
    </source>
</evidence>
<keyword evidence="10" id="KW-1185">Reference proteome</keyword>
<dbReference type="NCBIfam" id="TIGR03026">
    <property type="entry name" value="NDP-sugDHase"/>
    <property type="match status" value="1"/>
</dbReference>
<name>A0ABV6B0E0_9DEIO</name>
<feature type="domain" description="UDP-glucose/GDP-mannose dehydrogenase C-terminal" evidence="8">
    <location>
        <begin position="344"/>
        <end position="447"/>
    </location>
</feature>
<keyword evidence="4 7" id="KW-0560">Oxidoreductase</keyword>
<dbReference type="SUPFAM" id="SSF48179">
    <property type="entry name" value="6-phosphogluconate dehydrogenase C-terminal domain-like"/>
    <property type="match status" value="1"/>
</dbReference>
<evidence type="ECO:0000256" key="2">
    <source>
        <dbReference type="ARBA" id="ARBA00006601"/>
    </source>
</evidence>
<dbReference type="Gene3D" id="3.40.50.720">
    <property type="entry name" value="NAD(P)-binding Rossmann-like Domain"/>
    <property type="match status" value="2"/>
</dbReference>
<dbReference type="Pfam" id="PF03720">
    <property type="entry name" value="UDPG_MGDP_dh_C"/>
    <property type="match status" value="1"/>
</dbReference>
<dbReference type="EMBL" id="JBHLYR010000045">
    <property type="protein sequence ID" value="MFB9993212.1"/>
    <property type="molecule type" value="Genomic_DNA"/>
</dbReference>
<dbReference type="InterPro" id="IPR014026">
    <property type="entry name" value="UDP-Glc/GDP-Man_DH_dimer"/>
</dbReference>
<dbReference type="InterPro" id="IPR036291">
    <property type="entry name" value="NAD(P)-bd_dom_sf"/>
</dbReference>
<evidence type="ECO:0000259" key="8">
    <source>
        <dbReference type="SMART" id="SM00984"/>
    </source>
</evidence>
<sequence length="476" mass="52291">MQPTEQPTKTESLKVAVVGTGYVGMGTAVMLASLGHQVVGIDIDQNKIEMLRRGELPIYEPGLEDLLRASQERLRWTGDYASAIPDADVIFICVGTPPLPSGQPNLRYVAEAAQSVARNLNGKLQVVVNKSTVPVGTGDWVSRILEDHALDYSAGRYVVVSNPEFLREGTALHDSLYPDRIVLGSSSPEGIERLRQLYQPLLEQTFTPPEGMPRPANYTLPELVTTSLSSAEMIKYAANAFLALKISFANEIAGLCECVDADIEQVTHGIGCDQRIGHRFLSAGAGWGGSCFGKDTAALINTGSEYGYTMPILRAAVEVNQRQRHLVISKLQRHLHRLQGKRVAVLGMAFKPNTDDLRDAPAHDCIARLMDLGAKVTVHDPVAMPHARREWAHLTYDEAPTAEAALRGADAVILMTEWDEYRALDWDQAVRTMRRRLIIDTRNVLQQLPQHSTVEQVGRTTLHNVPGNEVLAEALA</sequence>
<evidence type="ECO:0000256" key="5">
    <source>
        <dbReference type="ARBA" id="ARBA00023027"/>
    </source>
</evidence>
<dbReference type="PANTHER" id="PTHR43750">
    <property type="entry name" value="UDP-GLUCOSE 6-DEHYDROGENASE TUAD"/>
    <property type="match status" value="1"/>
</dbReference>
<comment type="catalytic activity">
    <reaction evidence="6 7">
        <text>UDP-alpha-D-glucose + 2 NAD(+) + H2O = UDP-alpha-D-glucuronate + 2 NADH + 3 H(+)</text>
        <dbReference type="Rhea" id="RHEA:23596"/>
        <dbReference type="ChEBI" id="CHEBI:15377"/>
        <dbReference type="ChEBI" id="CHEBI:15378"/>
        <dbReference type="ChEBI" id="CHEBI:57540"/>
        <dbReference type="ChEBI" id="CHEBI:57945"/>
        <dbReference type="ChEBI" id="CHEBI:58052"/>
        <dbReference type="ChEBI" id="CHEBI:58885"/>
        <dbReference type="EC" id="1.1.1.22"/>
    </reaction>
</comment>
<dbReference type="PANTHER" id="PTHR43750:SF3">
    <property type="entry name" value="UDP-GLUCOSE 6-DEHYDROGENASE TUAD"/>
    <property type="match status" value="1"/>
</dbReference>
<protein>
    <recommendedName>
        <fullName evidence="3 7">UDP-glucose 6-dehydrogenase</fullName>
        <ecNumber evidence="3 7">1.1.1.22</ecNumber>
    </recommendedName>
</protein>
<organism evidence="9 10">
    <name type="scientific">Deinococcus oregonensis</name>
    <dbReference type="NCBI Taxonomy" id="1805970"/>
    <lineage>
        <taxon>Bacteria</taxon>
        <taxon>Thermotogati</taxon>
        <taxon>Deinococcota</taxon>
        <taxon>Deinococci</taxon>
        <taxon>Deinococcales</taxon>
        <taxon>Deinococcaceae</taxon>
        <taxon>Deinococcus</taxon>
    </lineage>
</organism>
<dbReference type="SUPFAM" id="SSF51735">
    <property type="entry name" value="NAD(P)-binding Rossmann-fold domains"/>
    <property type="match status" value="1"/>
</dbReference>
<reference evidence="9 10" key="1">
    <citation type="submission" date="2024-09" db="EMBL/GenBank/DDBJ databases">
        <authorList>
            <person name="Sun Q."/>
            <person name="Mori K."/>
        </authorList>
    </citation>
    <scope>NUCLEOTIDE SEQUENCE [LARGE SCALE GENOMIC DNA]</scope>
    <source>
        <strain evidence="9 10">JCM 13503</strain>
    </source>
</reference>
<dbReference type="Gene3D" id="1.20.5.100">
    <property type="entry name" value="Cytochrome c1, transmembrane anchor, C-terminal"/>
    <property type="match status" value="1"/>
</dbReference>
<dbReference type="PIRSF" id="PIRSF000124">
    <property type="entry name" value="UDPglc_GDPman_dh"/>
    <property type="match status" value="1"/>
</dbReference>
<gene>
    <name evidence="9" type="ORF">ACFFLM_14665</name>
</gene>
<accession>A0ABV6B0E0</accession>
<dbReference type="InterPro" id="IPR028357">
    <property type="entry name" value="UDPglc_DH_bac"/>
</dbReference>
<keyword evidence="5 7" id="KW-0520">NAD</keyword>
<dbReference type="InterPro" id="IPR008927">
    <property type="entry name" value="6-PGluconate_DH-like_C_sf"/>
</dbReference>
<dbReference type="EC" id="1.1.1.22" evidence="3 7"/>
<comment type="caution">
    <text evidence="9">The sequence shown here is derived from an EMBL/GenBank/DDBJ whole genome shotgun (WGS) entry which is preliminary data.</text>
</comment>
<dbReference type="GO" id="GO:0016491">
    <property type="term" value="F:oxidoreductase activity"/>
    <property type="evidence" value="ECO:0007669"/>
    <property type="project" value="UniProtKB-KW"/>
</dbReference>
<dbReference type="Pfam" id="PF03721">
    <property type="entry name" value="UDPG_MGDP_dh_N"/>
    <property type="match status" value="1"/>
</dbReference>
<dbReference type="InterPro" id="IPR017476">
    <property type="entry name" value="UDP-Glc/GDP-Man"/>
</dbReference>
<dbReference type="InterPro" id="IPR001732">
    <property type="entry name" value="UDP-Glc/GDP-Man_DH_N"/>
</dbReference>
<evidence type="ECO:0000256" key="1">
    <source>
        <dbReference type="ARBA" id="ARBA00004701"/>
    </source>
</evidence>
<dbReference type="Pfam" id="PF00984">
    <property type="entry name" value="UDPG_MGDP_dh"/>
    <property type="match status" value="1"/>
</dbReference>
<dbReference type="InterPro" id="IPR014027">
    <property type="entry name" value="UDP-Glc/GDP-Man_DH_C"/>
</dbReference>
<dbReference type="SUPFAM" id="SSF52413">
    <property type="entry name" value="UDP-glucose/GDP-mannose dehydrogenase C-terminal domain"/>
    <property type="match status" value="1"/>
</dbReference>
<comment type="similarity">
    <text evidence="2 7">Belongs to the UDP-glucose/GDP-mannose dehydrogenase family.</text>
</comment>
<dbReference type="PIRSF" id="PIRSF500134">
    <property type="entry name" value="UDPglc_DH_bac"/>
    <property type="match status" value="1"/>
</dbReference>
<evidence type="ECO:0000256" key="3">
    <source>
        <dbReference type="ARBA" id="ARBA00012954"/>
    </source>
</evidence>